<keyword evidence="1" id="KW-0175">Coiled coil</keyword>
<comment type="caution">
    <text evidence="3">The sequence shown here is derived from an EMBL/GenBank/DDBJ whole genome shotgun (WGS) entry which is preliminary data.</text>
</comment>
<evidence type="ECO:0000256" key="1">
    <source>
        <dbReference type="SAM" id="Coils"/>
    </source>
</evidence>
<dbReference type="Gene3D" id="3.30.710.10">
    <property type="entry name" value="Potassium Channel Kv1.1, Chain A"/>
    <property type="match status" value="1"/>
</dbReference>
<dbReference type="Gene3D" id="1.20.5.1160">
    <property type="entry name" value="Vasodilator-stimulated phosphoprotein"/>
    <property type="match status" value="1"/>
</dbReference>
<feature type="region of interest" description="Disordered" evidence="2">
    <location>
        <begin position="91"/>
        <end position="170"/>
    </location>
</feature>
<dbReference type="InterPro" id="IPR011333">
    <property type="entry name" value="SKP1/BTB/POZ_sf"/>
</dbReference>
<protein>
    <recommendedName>
        <fullName evidence="5">BTB domain-containing protein</fullName>
    </recommendedName>
</protein>
<feature type="coiled-coil region" evidence="1">
    <location>
        <begin position="429"/>
        <end position="495"/>
    </location>
</feature>
<dbReference type="EMBL" id="JAQQWK010000011">
    <property type="protein sequence ID" value="KAK8023867.1"/>
    <property type="molecule type" value="Genomic_DNA"/>
</dbReference>
<feature type="compositionally biased region" description="Low complexity" evidence="2">
    <location>
        <begin position="125"/>
        <end position="134"/>
    </location>
</feature>
<evidence type="ECO:0000313" key="3">
    <source>
        <dbReference type="EMBL" id="KAK8023867.1"/>
    </source>
</evidence>
<feature type="compositionally biased region" description="Acidic residues" evidence="2">
    <location>
        <begin position="92"/>
        <end position="124"/>
    </location>
</feature>
<sequence length="676" mass="75152">MMATLFKIEVEDGSSVQRTWHLHRAPLLEQSTEFRNWLGNGDDTIFLENTSAETVETFSQWLYTKSLNIAELRFGSPFDLTYHLDLLPDYDSTGDAEDEDYEEHDTTDDEEDSDSDYPSDDDSGDVGSPSPIDSAGISPEDDEDSSVVSDDSETLAASSPPPVPDQSESDVAAFFPHPVDRVIVRLLDLYTFAQQYAIPRLQTDALTLLQNFREDHRAERHHLGCGVIRRACESNGDNETDPLWSWLAEDFAKSSLESPADVDAMCRELPPSFWRSAFKAKMEYDASWINIAERRMDSERDTNEYLKDQLEAGAEARGNLEGIVEAQAEKIRNLQSQVDVQAETLGEFETRHLADDAEMVALQLKGVTAEEEIQRLETRCQNIVEARDIIQDLLEGKDAELARLRDGRDLNAEQCLTLESDLRAAVSERDASQSQLEAQAAELARLEAQAKARDALPGVLLDKDADEICAIVRERDDAQDRLKQLAVLIQAKRDADAETTLYRQAQAVSAAIARERLASLADARQAEVETLQSRAAADAERIAALQGKLRAARDARDGLQVQVEWTEKSANRIAQAASGEIDELKARLASSVQQRGQLQSWLDNRTEELGQLQVQYATDAREKGELVAQVRSQARQINSLASLASEYTGTVQGLETQMVDGGEIPCNESPLVSEEE</sequence>
<reference evidence="3 4" key="1">
    <citation type="submission" date="2023-01" db="EMBL/GenBank/DDBJ databases">
        <title>Analysis of 21 Apiospora genomes using comparative genomics revels a genus with tremendous synthesis potential of carbohydrate active enzymes and secondary metabolites.</title>
        <authorList>
            <person name="Sorensen T."/>
        </authorList>
    </citation>
    <scope>NUCLEOTIDE SEQUENCE [LARGE SCALE GENOMIC DNA]</scope>
    <source>
        <strain evidence="3 4">CBS 33761</strain>
    </source>
</reference>
<accession>A0ABR1S101</accession>
<keyword evidence="4" id="KW-1185">Reference proteome</keyword>
<organism evidence="3 4">
    <name type="scientific">Apiospora rasikravindrae</name>
    <dbReference type="NCBI Taxonomy" id="990691"/>
    <lineage>
        <taxon>Eukaryota</taxon>
        <taxon>Fungi</taxon>
        <taxon>Dikarya</taxon>
        <taxon>Ascomycota</taxon>
        <taxon>Pezizomycotina</taxon>
        <taxon>Sordariomycetes</taxon>
        <taxon>Xylariomycetidae</taxon>
        <taxon>Amphisphaeriales</taxon>
        <taxon>Apiosporaceae</taxon>
        <taxon>Apiospora</taxon>
    </lineage>
</organism>
<gene>
    <name evidence="3" type="ORF">PG993_011933</name>
</gene>
<name>A0ABR1S101_9PEZI</name>
<evidence type="ECO:0000256" key="2">
    <source>
        <dbReference type="SAM" id="MobiDB-lite"/>
    </source>
</evidence>
<evidence type="ECO:0008006" key="5">
    <source>
        <dbReference type="Google" id="ProtNLM"/>
    </source>
</evidence>
<feature type="compositionally biased region" description="Acidic residues" evidence="2">
    <location>
        <begin position="139"/>
        <end position="153"/>
    </location>
</feature>
<feature type="coiled-coil region" evidence="1">
    <location>
        <begin position="542"/>
        <end position="594"/>
    </location>
</feature>
<proteinExistence type="predicted"/>
<dbReference type="Proteomes" id="UP001444661">
    <property type="component" value="Unassembled WGS sequence"/>
</dbReference>
<evidence type="ECO:0000313" key="4">
    <source>
        <dbReference type="Proteomes" id="UP001444661"/>
    </source>
</evidence>